<dbReference type="AlphaFoldDB" id="A0A3P8DVE9"/>
<evidence type="ECO:0000313" key="1">
    <source>
        <dbReference type="EMBL" id="VDP55722.1"/>
    </source>
</evidence>
<accession>A0A3P8DVE9</accession>
<sequence length="145" mass="16308">MTNEISYLIPVFTADYNKVPVNFTYNMTIGSYSTSGSFMFITTTPAVKLKRKKHWTTGKTALQTLNTAFLPDTSKLNQFNITLNNTPQASQDLLKEEETTMEDNWKGIEQALTSTYQAGDCWPQQASSYGIHLNANPGHESQVMR</sequence>
<reference evidence="1 2" key="1">
    <citation type="submission" date="2018-11" db="EMBL/GenBank/DDBJ databases">
        <authorList>
            <consortium name="Pathogen Informatics"/>
        </authorList>
    </citation>
    <scope>NUCLEOTIDE SEQUENCE [LARGE SCALE GENOMIC DNA]</scope>
    <source>
        <strain evidence="1 2">Zambia</strain>
    </source>
</reference>
<name>A0A3P8DVE9_9TREM</name>
<protein>
    <submittedName>
        <fullName evidence="1">Uncharacterized protein</fullName>
    </submittedName>
</protein>
<keyword evidence="2" id="KW-1185">Reference proteome</keyword>
<dbReference type="EMBL" id="UZAI01021522">
    <property type="protein sequence ID" value="VDP55722.1"/>
    <property type="molecule type" value="Genomic_DNA"/>
</dbReference>
<evidence type="ECO:0000313" key="2">
    <source>
        <dbReference type="Proteomes" id="UP000277204"/>
    </source>
</evidence>
<gene>
    <name evidence="1" type="ORF">SMRZ_LOCUS25595</name>
</gene>
<organism evidence="1 2">
    <name type="scientific">Schistosoma margrebowiei</name>
    <dbReference type="NCBI Taxonomy" id="48269"/>
    <lineage>
        <taxon>Eukaryota</taxon>
        <taxon>Metazoa</taxon>
        <taxon>Spiralia</taxon>
        <taxon>Lophotrochozoa</taxon>
        <taxon>Platyhelminthes</taxon>
        <taxon>Trematoda</taxon>
        <taxon>Digenea</taxon>
        <taxon>Strigeidida</taxon>
        <taxon>Schistosomatoidea</taxon>
        <taxon>Schistosomatidae</taxon>
        <taxon>Schistosoma</taxon>
    </lineage>
</organism>
<proteinExistence type="predicted"/>
<dbReference type="Proteomes" id="UP000277204">
    <property type="component" value="Unassembled WGS sequence"/>
</dbReference>